<gene>
    <name evidence="1" type="ORF">ABXR19_09375</name>
</gene>
<protein>
    <submittedName>
        <fullName evidence="1">Uncharacterized protein</fullName>
    </submittedName>
</protein>
<evidence type="ECO:0000313" key="2">
    <source>
        <dbReference type="Proteomes" id="UP001549691"/>
    </source>
</evidence>
<accession>A0ABV2TKF3</accession>
<name>A0ABV2TKF3_9RHOO</name>
<proteinExistence type="predicted"/>
<sequence length="146" mass="16584">MIESLGLFDRQVAEELFAIHPEWQAFARAEDDCGENALIVSLRAPNPRIKEPLVITTEEQEVSVFFDTYHGHFNELNDGALSLAEKITSDQYSIVSFWRDAQFCCSSLCENSALPSSNDDYPYANRIVFRSWSGEHDKELSCIGRD</sequence>
<dbReference type="RefSeq" id="WP_354600861.1">
    <property type="nucleotide sequence ID" value="NZ_JBEWZI010000008.1"/>
</dbReference>
<evidence type="ECO:0000313" key="1">
    <source>
        <dbReference type="EMBL" id="MET7014399.1"/>
    </source>
</evidence>
<keyword evidence="2" id="KW-1185">Reference proteome</keyword>
<reference evidence="1 2" key="1">
    <citation type="submission" date="2024-07" db="EMBL/GenBank/DDBJ databases">
        <title>Uliginosibacterium flavum JJ3220;KACC:17644.</title>
        <authorList>
            <person name="Kim M.K."/>
        </authorList>
    </citation>
    <scope>NUCLEOTIDE SEQUENCE [LARGE SCALE GENOMIC DNA]</scope>
    <source>
        <strain evidence="1 2">KACC:17644</strain>
    </source>
</reference>
<dbReference type="Proteomes" id="UP001549691">
    <property type="component" value="Unassembled WGS sequence"/>
</dbReference>
<comment type="caution">
    <text evidence="1">The sequence shown here is derived from an EMBL/GenBank/DDBJ whole genome shotgun (WGS) entry which is preliminary data.</text>
</comment>
<organism evidence="1 2">
    <name type="scientific">Uliginosibacterium flavum</name>
    <dbReference type="NCBI Taxonomy" id="1396831"/>
    <lineage>
        <taxon>Bacteria</taxon>
        <taxon>Pseudomonadati</taxon>
        <taxon>Pseudomonadota</taxon>
        <taxon>Betaproteobacteria</taxon>
        <taxon>Rhodocyclales</taxon>
        <taxon>Zoogloeaceae</taxon>
        <taxon>Uliginosibacterium</taxon>
    </lineage>
</organism>
<dbReference type="EMBL" id="JBEWZI010000008">
    <property type="protein sequence ID" value="MET7014399.1"/>
    <property type="molecule type" value="Genomic_DNA"/>
</dbReference>